<accession>A0A0D0BA34</accession>
<dbReference type="HOGENOM" id="CLU_2236879_0_0_1"/>
<name>A0A0D0BA34_9AGAR</name>
<dbReference type="EMBL" id="KN834872">
    <property type="protein sequence ID" value="KIK51131.1"/>
    <property type="molecule type" value="Genomic_DNA"/>
</dbReference>
<keyword evidence="2" id="KW-1185">Reference proteome</keyword>
<gene>
    <name evidence="1" type="ORF">GYMLUDRAFT_406989</name>
</gene>
<organism evidence="1 2">
    <name type="scientific">Collybiopsis luxurians FD-317 M1</name>
    <dbReference type="NCBI Taxonomy" id="944289"/>
    <lineage>
        <taxon>Eukaryota</taxon>
        <taxon>Fungi</taxon>
        <taxon>Dikarya</taxon>
        <taxon>Basidiomycota</taxon>
        <taxon>Agaricomycotina</taxon>
        <taxon>Agaricomycetes</taxon>
        <taxon>Agaricomycetidae</taxon>
        <taxon>Agaricales</taxon>
        <taxon>Marasmiineae</taxon>
        <taxon>Omphalotaceae</taxon>
        <taxon>Collybiopsis</taxon>
        <taxon>Collybiopsis luxurians</taxon>
    </lineage>
</organism>
<evidence type="ECO:0000313" key="1">
    <source>
        <dbReference type="EMBL" id="KIK51131.1"/>
    </source>
</evidence>
<sequence>MERSTDKTSRDTYLFLESSATSTRPKHSRRVLTAITLLLISSCLYLLRDAFGSSCILQSKHSFICLTCTKQESSSFRQDWMLVHLPALIWSKYPSFFTSVSSNSL</sequence>
<dbReference type="Proteomes" id="UP000053593">
    <property type="component" value="Unassembled WGS sequence"/>
</dbReference>
<dbReference type="AlphaFoldDB" id="A0A0D0BA34"/>
<evidence type="ECO:0000313" key="2">
    <source>
        <dbReference type="Proteomes" id="UP000053593"/>
    </source>
</evidence>
<reference evidence="1 2" key="1">
    <citation type="submission" date="2014-04" db="EMBL/GenBank/DDBJ databases">
        <title>Evolutionary Origins and Diversification of the Mycorrhizal Mutualists.</title>
        <authorList>
            <consortium name="DOE Joint Genome Institute"/>
            <consortium name="Mycorrhizal Genomics Consortium"/>
            <person name="Kohler A."/>
            <person name="Kuo A."/>
            <person name="Nagy L.G."/>
            <person name="Floudas D."/>
            <person name="Copeland A."/>
            <person name="Barry K.W."/>
            <person name="Cichocki N."/>
            <person name="Veneault-Fourrey C."/>
            <person name="LaButti K."/>
            <person name="Lindquist E.A."/>
            <person name="Lipzen A."/>
            <person name="Lundell T."/>
            <person name="Morin E."/>
            <person name="Murat C."/>
            <person name="Riley R."/>
            <person name="Ohm R."/>
            <person name="Sun H."/>
            <person name="Tunlid A."/>
            <person name="Henrissat B."/>
            <person name="Grigoriev I.V."/>
            <person name="Hibbett D.S."/>
            <person name="Martin F."/>
        </authorList>
    </citation>
    <scope>NUCLEOTIDE SEQUENCE [LARGE SCALE GENOMIC DNA]</scope>
    <source>
        <strain evidence="1 2">FD-317 M1</strain>
    </source>
</reference>
<proteinExistence type="predicted"/>
<protein>
    <submittedName>
        <fullName evidence="1">Unplaced genomic scaffold GYMLUscaffold_124, whole genome shotgun sequence</fullName>
    </submittedName>
</protein>